<dbReference type="Gene3D" id="3.40.1170.60">
    <property type="match status" value="1"/>
</dbReference>
<dbReference type="PANTHER" id="PTHR11076:SF33">
    <property type="entry name" value="DNA POLYMERASE KAPPA"/>
    <property type="match status" value="1"/>
</dbReference>
<dbReference type="Pfam" id="PF11799">
    <property type="entry name" value="IMS_C"/>
    <property type="match status" value="1"/>
</dbReference>
<keyword evidence="5" id="KW-0548">Nucleotidyltransferase</keyword>
<comment type="similarity">
    <text evidence="1">Belongs to the DNA polymerase type-Y family.</text>
</comment>
<dbReference type="GO" id="GO:0009432">
    <property type="term" value="P:SOS response"/>
    <property type="evidence" value="ECO:0007669"/>
    <property type="project" value="TreeGrafter"/>
</dbReference>
<evidence type="ECO:0000313" key="6">
    <source>
        <dbReference type="Proteomes" id="UP000031419"/>
    </source>
</evidence>
<dbReference type="NCBIfam" id="NF002883">
    <property type="entry name" value="PRK03352.1"/>
    <property type="match status" value="1"/>
</dbReference>
<organism evidence="5 6">
    <name type="scientific">Saccharopolyspora rectivirgula</name>
    <dbReference type="NCBI Taxonomy" id="28042"/>
    <lineage>
        <taxon>Bacteria</taxon>
        <taxon>Bacillati</taxon>
        <taxon>Actinomycetota</taxon>
        <taxon>Actinomycetes</taxon>
        <taxon>Pseudonocardiales</taxon>
        <taxon>Pseudonocardiaceae</taxon>
        <taxon>Saccharopolyspora</taxon>
    </lineage>
</organism>
<dbReference type="GO" id="GO:0003887">
    <property type="term" value="F:DNA-directed DNA polymerase activity"/>
    <property type="evidence" value="ECO:0007669"/>
    <property type="project" value="UniProtKB-EC"/>
</dbReference>
<name>A0A073B2A0_9PSEU</name>
<dbReference type="InterPro" id="IPR036775">
    <property type="entry name" value="DNA_pol_Y-fam_lit_finger_sf"/>
</dbReference>
<dbReference type="CDD" id="cd03586">
    <property type="entry name" value="PolY_Pol_IV_kappa"/>
    <property type="match status" value="1"/>
</dbReference>
<proteinExistence type="inferred from homology"/>
<dbReference type="PROSITE" id="PS50173">
    <property type="entry name" value="UMUC"/>
    <property type="match status" value="1"/>
</dbReference>
<dbReference type="SUPFAM" id="SSF100879">
    <property type="entry name" value="Lesion bypass DNA polymerase (Y-family), little finger domain"/>
    <property type="match status" value="1"/>
</dbReference>
<dbReference type="EC" id="2.7.7.7" evidence="5"/>
<dbReference type="eggNOG" id="COG0389">
    <property type="taxonomic scope" value="Bacteria"/>
</dbReference>
<dbReference type="Pfam" id="PF00817">
    <property type="entry name" value="IMS"/>
    <property type="match status" value="1"/>
</dbReference>
<feature type="domain" description="UmuC" evidence="4">
    <location>
        <begin position="5"/>
        <end position="182"/>
    </location>
</feature>
<protein>
    <submittedName>
        <fullName evidence="5">DNA polymerase IV</fullName>
        <ecNumber evidence="5">2.7.7.7</ecNumber>
    </submittedName>
</protein>
<dbReference type="InterPro" id="IPR050116">
    <property type="entry name" value="DNA_polymerase-Y"/>
</dbReference>
<dbReference type="STRING" id="28042.GU90_02190"/>
<dbReference type="Gene3D" id="3.30.70.270">
    <property type="match status" value="1"/>
</dbReference>
<comment type="function">
    <text evidence="2">Poorly processive, error-prone DNA polymerase involved in untargeted mutagenesis. Copies undamaged DNA at stalled replication forks, which arise in vivo from mismatched or misaligned primer ends. These misaligned primers can be extended by PolIV. Exhibits no 3'-5' exonuclease (proofreading) activity. May be involved in translesional synthesis, in conjunction with the beta clamp from PolIII.</text>
</comment>
<evidence type="ECO:0000256" key="3">
    <source>
        <dbReference type="ARBA" id="ARBA00049244"/>
    </source>
</evidence>
<gene>
    <name evidence="5" type="ORF">GU90_02190</name>
</gene>
<dbReference type="OrthoDB" id="9808813at2"/>
<keyword evidence="5" id="KW-0808">Transferase</keyword>
<dbReference type="PANTHER" id="PTHR11076">
    <property type="entry name" value="DNA REPAIR POLYMERASE UMUC / TRANSFERASE FAMILY MEMBER"/>
    <property type="match status" value="1"/>
</dbReference>
<dbReference type="GO" id="GO:0042276">
    <property type="term" value="P:error-prone translesion synthesis"/>
    <property type="evidence" value="ECO:0007669"/>
    <property type="project" value="TreeGrafter"/>
</dbReference>
<dbReference type="InterPro" id="IPR043128">
    <property type="entry name" value="Rev_trsase/Diguanyl_cyclase"/>
</dbReference>
<keyword evidence="6" id="KW-1185">Reference proteome</keyword>
<comment type="caution">
    <text evidence="5">The sequence shown here is derived from an EMBL/GenBank/DDBJ whole genome shotgun (WGS) entry which is preliminary data.</text>
</comment>
<reference evidence="5 6" key="1">
    <citation type="submission" date="2014-06" db="EMBL/GenBank/DDBJ databases">
        <title>Saccharopolyspora rectivirgula DSM-43113 Genome sequencing.</title>
        <authorList>
            <person name="Barrera C."/>
            <person name="Millon L."/>
            <person name="Rognon B."/>
            <person name="Zaugg C."/>
            <person name="Monod M."/>
        </authorList>
    </citation>
    <scope>NUCLEOTIDE SEQUENCE [LARGE SCALE GENOMIC DNA]</scope>
    <source>
        <strain evidence="5 6">DSM 43113</strain>
    </source>
</reference>
<dbReference type="InterPro" id="IPR017961">
    <property type="entry name" value="DNA_pol_Y-fam_little_finger"/>
</dbReference>
<dbReference type="EMBL" id="JNVU01000009">
    <property type="protein sequence ID" value="KEI45730.1"/>
    <property type="molecule type" value="Genomic_DNA"/>
</dbReference>
<dbReference type="InterPro" id="IPR022880">
    <property type="entry name" value="DNApol_IV"/>
</dbReference>
<evidence type="ECO:0000256" key="1">
    <source>
        <dbReference type="ARBA" id="ARBA00010945"/>
    </source>
</evidence>
<comment type="catalytic activity">
    <reaction evidence="3">
        <text>DNA(n) + a 2'-deoxyribonucleoside 5'-triphosphate = DNA(n+1) + diphosphate</text>
        <dbReference type="Rhea" id="RHEA:22508"/>
        <dbReference type="Rhea" id="RHEA-COMP:17339"/>
        <dbReference type="Rhea" id="RHEA-COMP:17340"/>
        <dbReference type="ChEBI" id="CHEBI:33019"/>
        <dbReference type="ChEBI" id="CHEBI:61560"/>
        <dbReference type="ChEBI" id="CHEBI:173112"/>
        <dbReference type="EC" id="2.7.7.7"/>
    </reaction>
</comment>
<dbReference type="GO" id="GO:0005829">
    <property type="term" value="C:cytosol"/>
    <property type="evidence" value="ECO:0007669"/>
    <property type="project" value="TreeGrafter"/>
</dbReference>
<dbReference type="SUPFAM" id="SSF56672">
    <property type="entry name" value="DNA/RNA polymerases"/>
    <property type="match status" value="1"/>
</dbReference>
<evidence type="ECO:0000313" key="5">
    <source>
        <dbReference type="EMBL" id="KEI45730.1"/>
    </source>
</evidence>
<dbReference type="Gene3D" id="1.10.150.20">
    <property type="entry name" value="5' to 3' exonuclease, C-terminal subdomain"/>
    <property type="match status" value="1"/>
</dbReference>
<dbReference type="Proteomes" id="UP000031419">
    <property type="component" value="Unassembled WGS sequence"/>
</dbReference>
<dbReference type="GO" id="GO:0006281">
    <property type="term" value="P:DNA repair"/>
    <property type="evidence" value="ECO:0007669"/>
    <property type="project" value="InterPro"/>
</dbReference>
<dbReference type="InterPro" id="IPR001126">
    <property type="entry name" value="UmuC"/>
</dbReference>
<dbReference type="AlphaFoldDB" id="A0A073B2A0"/>
<evidence type="ECO:0000259" key="4">
    <source>
        <dbReference type="PROSITE" id="PS50173"/>
    </source>
</evidence>
<evidence type="ECO:0000256" key="2">
    <source>
        <dbReference type="ARBA" id="ARBA00025589"/>
    </source>
</evidence>
<dbReference type="Gene3D" id="3.30.1490.100">
    <property type="entry name" value="DNA polymerase, Y-family, little finger domain"/>
    <property type="match status" value="1"/>
</dbReference>
<accession>A0A073B2A0</accession>
<dbReference type="GO" id="GO:0003684">
    <property type="term" value="F:damaged DNA binding"/>
    <property type="evidence" value="ECO:0007669"/>
    <property type="project" value="InterPro"/>
</dbReference>
<sequence>MEQVVLHVDLDQFVVAVELLRHPELRGKPVLVGTGGPDQRGVVAGASYEARERGVHSGTPLRTAAARCPEAVFLLADQDAYLDSSAAVMQALGEVGGVLEVAGWDEAFLLVTTANPQQFSRQVQQLVHARTQLHCSVGIGDNKLRAKIASALAKPAGVFRLDAGNWVAVMADKPTEALLGVGLKTARRLEANGIRTVGELARAGLAEMAAVFGPNIGPWLVATAYGYDSSPVTDAPYQPRSHGHEVTYQQDLQDPAAVRDEVVRLAALVVADLDREGLLARRVVVKVRDSRFATSTHGVTLPEPTRRREALERAAVAALERFRLVSPLRLIGVRAELVN</sequence>
<dbReference type="InterPro" id="IPR043502">
    <property type="entry name" value="DNA/RNA_pol_sf"/>
</dbReference>